<dbReference type="PROSITE" id="PS50883">
    <property type="entry name" value="EAL"/>
    <property type="match status" value="1"/>
</dbReference>
<evidence type="ECO:0000256" key="1">
    <source>
        <dbReference type="SAM" id="Phobius"/>
    </source>
</evidence>
<accession>A0A3M8QCZ1</accession>
<dbReference type="InterPro" id="IPR000160">
    <property type="entry name" value="GGDEF_dom"/>
</dbReference>
<dbReference type="PANTHER" id="PTHR44757:SF2">
    <property type="entry name" value="BIOFILM ARCHITECTURE MAINTENANCE PROTEIN MBAA"/>
    <property type="match status" value="1"/>
</dbReference>
<dbReference type="Gene3D" id="3.30.450.20">
    <property type="entry name" value="PAS domain"/>
    <property type="match status" value="1"/>
</dbReference>
<name>A0A3M8QCZ1_9GAMM</name>
<dbReference type="Gene3D" id="3.20.20.450">
    <property type="entry name" value="EAL domain"/>
    <property type="match status" value="1"/>
</dbReference>
<dbReference type="Gene3D" id="3.30.70.270">
    <property type="match status" value="1"/>
</dbReference>
<dbReference type="NCBIfam" id="TIGR00229">
    <property type="entry name" value="sensory_box"/>
    <property type="match status" value="1"/>
</dbReference>
<gene>
    <name evidence="4" type="ORF">EBI00_02010</name>
</gene>
<dbReference type="PANTHER" id="PTHR44757">
    <property type="entry name" value="DIGUANYLATE CYCLASE DGCP"/>
    <property type="match status" value="1"/>
</dbReference>
<dbReference type="InterPro" id="IPR052155">
    <property type="entry name" value="Biofilm_reg_signaling"/>
</dbReference>
<evidence type="ECO:0000313" key="4">
    <source>
        <dbReference type="EMBL" id="RNF52904.1"/>
    </source>
</evidence>
<reference evidence="4 5" key="1">
    <citation type="journal article" date="2012" name="Int. J. Syst. Evol. Microbiol.">
        <title>Marinomonas hwangdonensis sp. nov., isolated from seawater.</title>
        <authorList>
            <person name="Jung Y.T."/>
            <person name="Oh T.K."/>
            <person name="Yoon J.H."/>
        </authorList>
    </citation>
    <scope>NUCLEOTIDE SEQUENCE [LARGE SCALE GENOMIC DNA]</scope>
    <source>
        <strain evidence="4 5">HDW-15</strain>
    </source>
</reference>
<dbReference type="SMART" id="SM00052">
    <property type="entry name" value="EAL"/>
    <property type="match status" value="1"/>
</dbReference>
<organism evidence="4 5">
    <name type="scientific">Marinomonas hwangdonensis</name>
    <dbReference type="NCBI Taxonomy" id="1053647"/>
    <lineage>
        <taxon>Bacteria</taxon>
        <taxon>Pseudomonadati</taxon>
        <taxon>Pseudomonadota</taxon>
        <taxon>Gammaproteobacteria</taxon>
        <taxon>Oceanospirillales</taxon>
        <taxon>Oceanospirillaceae</taxon>
        <taxon>Marinomonas</taxon>
    </lineage>
</organism>
<dbReference type="EMBL" id="RIZG01000001">
    <property type="protein sequence ID" value="RNF52904.1"/>
    <property type="molecule type" value="Genomic_DNA"/>
</dbReference>
<dbReference type="SUPFAM" id="SSF141868">
    <property type="entry name" value="EAL domain-like"/>
    <property type="match status" value="1"/>
</dbReference>
<dbReference type="InterPro" id="IPR000014">
    <property type="entry name" value="PAS"/>
</dbReference>
<sequence length="811" mass="91098">MGVALSKSLFIKQAVLTFFLAVILSLISSSIQIYEGMQSQKTQIDNNFNELIAVVEKPLAEAVFRLDTDFAQQQVDSLLQIPSVASVEVLDEMGNLFVGGQSPKRSFSVSYQTADQLLSDLQSYERSLHLSAPVFEAGKLTIVPEKRYLITQLLSDQSSILIYNLAKDLVLAFLVSLFFYFLVTYPLTRLTESLSELKAKSSLLLPASLSRFHQSDELGHLHATFAQLWKKLNTALSDLERSDAHTKAMIENAADGIMLLNECNRIILVNSAAEYMLKNKSTHLYLHSLEALHAPASWHKFAETLETLQINQPLTVETVYRVHGIDLPVEIRLAKFKIQDKVETMLLIRDVSKRKATEAHIHHLAYYDPITKLPNRQYLTDELSELLERQQHSVNYSAVVFMDLDRFKTINDSLGHSVGDQLLCAVASQLSFLKEDNVVFARMGGDEFAFLLTCVGNNRETVEKSVCGFAQSVMYACQQVKKAGHHEIHITASLGAAIFKGKEFSTEVILKQADTALYRAKESGRNTFAIYRAEMQAVSDARLVMEKALHHATEFKLFELYYQPQSDDKNELIGAEALIRWKDGEKGFISPAEFIPVAEEIGLIVEIGQWVMDEALSQVARWIKEGKWQPCWRISINVSPVQFQQTGFLPMVKAQLDKHDVPASCVDLEITENMLLNDLAASLKKMHDIKALGVHLSIDDFGTGYSSLKYLKLLPIDRLKIDQSFVRDLLEDKSDEAIVLAVIAMAKALGIGVIAEGVETWSHHDRLREINCVFYQGYYYGRPLPPAEFITAFVDNHPVCPNLTAPIDTSI</sequence>
<feature type="domain" description="EAL" evidence="2">
    <location>
        <begin position="542"/>
        <end position="797"/>
    </location>
</feature>
<dbReference type="SUPFAM" id="SSF55073">
    <property type="entry name" value="Nucleotide cyclase"/>
    <property type="match status" value="1"/>
</dbReference>
<keyword evidence="1" id="KW-0812">Transmembrane</keyword>
<dbReference type="PROSITE" id="PS50887">
    <property type="entry name" value="GGDEF"/>
    <property type="match status" value="1"/>
</dbReference>
<evidence type="ECO:0000259" key="3">
    <source>
        <dbReference type="PROSITE" id="PS50887"/>
    </source>
</evidence>
<dbReference type="InterPro" id="IPR029787">
    <property type="entry name" value="Nucleotide_cyclase"/>
</dbReference>
<dbReference type="InterPro" id="IPR035919">
    <property type="entry name" value="EAL_sf"/>
</dbReference>
<feature type="transmembrane region" description="Helical" evidence="1">
    <location>
        <begin position="169"/>
        <end position="188"/>
    </location>
</feature>
<dbReference type="Pfam" id="PF00563">
    <property type="entry name" value="EAL"/>
    <property type="match status" value="1"/>
</dbReference>
<dbReference type="SMART" id="SM00267">
    <property type="entry name" value="GGDEF"/>
    <property type="match status" value="1"/>
</dbReference>
<dbReference type="SUPFAM" id="SSF55785">
    <property type="entry name" value="PYP-like sensor domain (PAS domain)"/>
    <property type="match status" value="1"/>
</dbReference>
<keyword evidence="1" id="KW-0472">Membrane</keyword>
<dbReference type="Pfam" id="PF00990">
    <property type="entry name" value="GGDEF"/>
    <property type="match status" value="1"/>
</dbReference>
<comment type="caution">
    <text evidence="4">The sequence shown here is derived from an EMBL/GenBank/DDBJ whole genome shotgun (WGS) entry which is preliminary data.</text>
</comment>
<dbReference type="InterPro" id="IPR001633">
    <property type="entry name" value="EAL_dom"/>
</dbReference>
<evidence type="ECO:0000259" key="2">
    <source>
        <dbReference type="PROSITE" id="PS50883"/>
    </source>
</evidence>
<dbReference type="NCBIfam" id="TIGR00254">
    <property type="entry name" value="GGDEF"/>
    <property type="match status" value="1"/>
</dbReference>
<dbReference type="CDD" id="cd01949">
    <property type="entry name" value="GGDEF"/>
    <property type="match status" value="1"/>
</dbReference>
<keyword evidence="1" id="KW-1133">Transmembrane helix</keyword>
<dbReference type="Proteomes" id="UP000280507">
    <property type="component" value="Unassembled WGS sequence"/>
</dbReference>
<dbReference type="InterPro" id="IPR043128">
    <property type="entry name" value="Rev_trsase/Diguanyl_cyclase"/>
</dbReference>
<feature type="transmembrane region" description="Helical" evidence="1">
    <location>
        <begin position="14"/>
        <end position="34"/>
    </location>
</feature>
<protein>
    <submittedName>
        <fullName evidence="4">EAL domain-containing protein</fullName>
    </submittedName>
</protein>
<feature type="domain" description="GGDEF" evidence="3">
    <location>
        <begin position="395"/>
        <end position="533"/>
    </location>
</feature>
<dbReference type="OrthoDB" id="9804951at2"/>
<dbReference type="InterPro" id="IPR035965">
    <property type="entry name" value="PAS-like_dom_sf"/>
</dbReference>
<keyword evidence="5" id="KW-1185">Reference proteome</keyword>
<dbReference type="CDD" id="cd01948">
    <property type="entry name" value="EAL"/>
    <property type="match status" value="1"/>
</dbReference>
<proteinExistence type="predicted"/>
<evidence type="ECO:0000313" key="5">
    <source>
        <dbReference type="Proteomes" id="UP000280507"/>
    </source>
</evidence>
<dbReference type="AlphaFoldDB" id="A0A3M8QCZ1"/>